<reference evidence="1 2" key="1">
    <citation type="submission" date="2015-06" db="EMBL/GenBank/DDBJ databases">
        <title>Expansion of signal transduction pathways in fungi by whole-genome duplication.</title>
        <authorList>
            <consortium name="DOE Joint Genome Institute"/>
            <person name="Corrochano L.M."/>
            <person name="Kuo A."/>
            <person name="Marcet-Houben M."/>
            <person name="Polaino S."/>
            <person name="Salamov A."/>
            <person name="Villalobos J.M."/>
            <person name="Alvarez M.I."/>
            <person name="Avalos J."/>
            <person name="Benito E.P."/>
            <person name="Benoit I."/>
            <person name="Burger G."/>
            <person name="Camino L.P."/>
            <person name="Canovas D."/>
            <person name="Cerda-Olmedo E."/>
            <person name="Cheng J.-F."/>
            <person name="Dominguez A."/>
            <person name="Elias M."/>
            <person name="Eslava A.P."/>
            <person name="Glaser F."/>
            <person name="Grimwood J."/>
            <person name="Gutierrez G."/>
            <person name="Heitman J."/>
            <person name="Henrissat B."/>
            <person name="Iturriaga E.A."/>
            <person name="Lang B.F."/>
            <person name="Lavin J.L."/>
            <person name="Lee S."/>
            <person name="Li W."/>
            <person name="Lindquist E."/>
            <person name="Lopez-Garcia S."/>
            <person name="Luque E.M."/>
            <person name="Marcos A.T."/>
            <person name="Martin J."/>
            <person name="Mccluskey K."/>
            <person name="Medina H.R."/>
            <person name="Miralles-Duran A."/>
            <person name="Miyazaki A."/>
            <person name="Munoz-Torres E."/>
            <person name="Oguiza J.A."/>
            <person name="Ohm R."/>
            <person name="Olmedo M."/>
            <person name="Orejas M."/>
            <person name="Ortiz-Castellanos L."/>
            <person name="Pisabarro A.G."/>
            <person name="Rodriguez-Romero J."/>
            <person name="Ruiz-Herrera J."/>
            <person name="Ruiz-Vazquez R."/>
            <person name="Sanz C."/>
            <person name="Schackwitz W."/>
            <person name="Schmutz J."/>
            <person name="Shahriari M."/>
            <person name="Shelest E."/>
            <person name="Silva-Franco F."/>
            <person name="Soanes D."/>
            <person name="Syed K."/>
            <person name="Tagua V.G."/>
            <person name="Talbot N.J."/>
            <person name="Thon M."/>
            <person name="De Vries R.P."/>
            <person name="Wiebenga A."/>
            <person name="Yadav J.S."/>
            <person name="Braun E.L."/>
            <person name="Baker S."/>
            <person name="Garre V."/>
            <person name="Horwitz B."/>
            <person name="Torres-Martinez S."/>
            <person name="Idnurm A."/>
            <person name="Herrera-Estrella A."/>
            <person name="Gabaldon T."/>
            <person name="Grigoriev I.V."/>
        </authorList>
    </citation>
    <scope>NUCLEOTIDE SEQUENCE [LARGE SCALE GENOMIC DNA]</scope>
    <source>
        <strain evidence="1 2">CBS 277.49</strain>
    </source>
</reference>
<name>A0A168GEK4_MUCCL</name>
<evidence type="ECO:0000313" key="1">
    <source>
        <dbReference type="EMBL" id="OAC97615.1"/>
    </source>
</evidence>
<evidence type="ECO:0000313" key="2">
    <source>
        <dbReference type="Proteomes" id="UP000077051"/>
    </source>
</evidence>
<organism evidence="1 2">
    <name type="scientific">Mucor lusitanicus CBS 277.49</name>
    <dbReference type="NCBI Taxonomy" id="747725"/>
    <lineage>
        <taxon>Eukaryota</taxon>
        <taxon>Fungi</taxon>
        <taxon>Fungi incertae sedis</taxon>
        <taxon>Mucoromycota</taxon>
        <taxon>Mucoromycotina</taxon>
        <taxon>Mucoromycetes</taxon>
        <taxon>Mucorales</taxon>
        <taxon>Mucorineae</taxon>
        <taxon>Mucoraceae</taxon>
        <taxon>Mucor</taxon>
    </lineage>
</organism>
<dbReference type="EMBL" id="AMYB01000014">
    <property type="protein sequence ID" value="OAC97615.1"/>
    <property type="molecule type" value="Genomic_DNA"/>
</dbReference>
<dbReference type="VEuPathDB" id="FungiDB:MUCCIDRAFT_116274"/>
<comment type="caution">
    <text evidence="1">The sequence shown here is derived from an EMBL/GenBank/DDBJ whole genome shotgun (WGS) entry which is preliminary data.</text>
</comment>
<accession>A0A168GEK4</accession>
<protein>
    <submittedName>
        <fullName evidence="1">Uncharacterized protein</fullName>
    </submittedName>
</protein>
<sequence length="139" mass="15517">MNLVHDNYTKMFPNIPNDEKDVKVDLILFNSQLGDIFSCKDNPAEAKEADVQADIKKGKDLLEKRLIYIKSILPHESLISSIGVTSAEFYGLSLTIYGSRMTNQGTIIHYQKAVANLPTAFSPPEIAHFMLTVMSLQVT</sequence>
<proteinExistence type="predicted"/>
<dbReference type="Proteomes" id="UP000077051">
    <property type="component" value="Unassembled WGS sequence"/>
</dbReference>
<dbReference type="AlphaFoldDB" id="A0A168GEK4"/>
<dbReference type="OrthoDB" id="2282345at2759"/>
<keyword evidence="2" id="KW-1185">Reference proteome</keyword>
<gene>
    <name evidence="1" type="ORF">MUCCIDRAFT_116274</name>
</gene>